<evidence type="ECO:0000313" key="2">
    <source>
        <dbReference type="EMBL" id="KAJ1347465.1"/>
    </source>
</evidence>
<dbReference type="AlphaFoldDB" id="A0AAD5LXW7"/>
<feature type="region of interest" description="Disordered" evidence="1">
    <location>
        <begin position="252"/>
        <end position="294"/>
    </location>
</feature>
<feature type="region of interest" description="Disordered" evidence="1">
    <location>
        <begin position="93"/>
        <end position="115"/>
    </location>
</feature>
<evidence type="ECO:0000313" key="3">
    <source>
        <dbReference type="Proteomes" id="UP001196413"/>
    </source>
</evidence>
<keyword evidence="3" id="KW-1185">Reference proteome</keyword>
<dbReference type="Proteomes" id="UP001196413">
    <property type="component" value="Unassembled WGS sequence"/>
</dbReference>
<protein>
    <submittedName>
        <fullName evidence="2">Uncharacterized protein</fullName>
    </submittedName>
</protein>
<evidence type="ECO:0000256" key="1">
    <source>
        <dbReference type="SAM" id="MobiDB-lite"/>
    </source>
</evidence>
<comment type="caution">
    <text evidence="2">The sequence shown here is derived from an EMBL/GenBank/DDBJ whole genome shotgun (WGS) entry which is preliminary data.</text>
</comment>
<proteinExistence type="predicted"/>
<gene>
    <name evidence="2" type="ORF">KIN20_002525</name>
</gene>
<reference evidence="2" key="1">
    <citation type="submission" date="2021-06" db="EMBL/GenBank/DDBJ databases">
        <title>Parelaphostrongylus tenuis whole genome reference sequence.</title>
        <authorList>
            <person name="Garwood T.J."/>
            <person name="Larsen P.A."/>
            <person name="Fountain-Jones N.M."/>
            <person name="Garbe J.R."/>
            <person name="Macchietto M.G."/>
            <person name="Kania S.A."/>
            <person name="Gerhold R.W."/>
            <person name="Richards J.E."/>
            <person name="Wolf T.M."/>
        </authorList>
    </citation>
    <scope>NUCLEOTIDE SEQUENCE</scope>
    <source>
        <strain evidence="2">MNPRO001-30</strain>
        <tissue evidence="2">Meninges</tissue>
    </source>
</reference>
<name>A0AAD5LXW7_PARTN</name>
<dbReference type="EMBL" id="JAHQIW010000317">
    <property type="protein sequence ID" value="KAJ1347465.1"/>
    <property type="molecule type" value="Genomic_DNA"/>
</dbReference>
<sequence length="306" mass="34036">MPAIVLEMKEYSLRVMSGKIELLEYTHSRFSDDLCYIFVLQRQHNGDQWEEKLRRYQEDCLSSVAWKKAEFLNYVEQNAKAVIVMYEANGKRSLSGTAGNPRDLQSSCGSSLRNFDNTRTENAQMEQSDENTAHLFGHNASRSPSTAHSPIWKSRQNALLLENPSPPRTPRRTVHSNLTPCHHPHRTVAGQCYGAPPTTQTASGRSSESLESAKDCAAIVTTARIKDSVNSGTDGCRQRKWSTNLESKWYRRGSRTLDRNGPSDKGGTQLPPTSTVSSIAGHHPNGRLTSPGPPHLSTLSIHYCSL</sequence>
<organism evidence="2 3">
    <name type="scientific">Parelaphostrongylus tenuis</name>
    <name type="common">Meningeal worm</name>
    <dbReference type="NCBI Taxonomy" id="148309"/>
    <lineage>
        <taxon>Eukaryota</taxon>
        <taxon>Metazoa</taxon>
        <taxon>Ecdysozoa</taxon>
        <taxon>Nematoda</taxon>
        <taxon>Chromadorea</taxon>
        <taxon>Rhabditida</taxon>
        <taxon>Rhabditina</taxon>
        <taxon>Rhabditomorpha</taxon>
        <taxon>Strongyloidea</taxon>
        <taxon>Metastrongylidae</taxon>
        <taxon>Parelaphostrongylus</taxon>
    </lineage>
</organism>
<accession>A0AAD5LXW7</accession>